<evidence type="ECO:0000313" key="2">
    <source>
        <dbReference type="Proteomes" id="UP001196413"/>
    </source>
</evidence>
<evidence type="ECO:0008006" key="3">
    <source>
        <dbReference type="Google" id="ProtNLM"/>
    </source>
</evidence>
<dbReference type="AlphaFoldDB" id="A0AAD5MHY3"/>
<accession>A0AAD5MHY3</accession>
<dbReference type="EMBL" id="JAHQIW010003381">
    <property type="protein sequence ID" value="KAJ1358460.1"/>
    <property type="molecule type" value="Genomic_DNA"/>
</dbReference>
<sequence>MTTMLSLACTCKTFNSIINEQQHHLKNTNRIVVDFSDFRDDRCVVVNVKRRLNDSMDLIERYFHGSRVPVDIKLEYVNSLIFLL</sequence>
<organism evidence="1 2">
    <name type="scientific">Parelaphostrongylus tenuis</name>
    <name type="common">Meningeal worm</name>
    <dbReference type="NCBI Taxonomy" id="148309"/>
    <lineage>
        <taxon>Eukaryota</taxon>
        <taxon>Metazoa</taxon>
        <taxon>Ecdysozoa</taxon>
        <taxon>Nematoda</taxon>
        <taxon>Chromadorea</taxon>
        <taxon>Rhabditida</taxon>
        <taxon>Rhabditina</taxon>
        <taxon>Rhabditomorpha</taxon>
        <taxon>Strongyloidea</taxon>
        <taxon>Metastrongylidae</taxon>
        <taxon>Parelaphostrongylus</taxon>
    </lineage>
</organism>
<evidence type="ECO:0000313" key="1">
    <source>
        <dbReference type="EMBL" id="KAJ1358460.1"/>
    </source>
</evidence>
<proteinExistence type="predicted"/>
<gene>
    <name evidence="1" type="ORF">KIN20_016889</name>
</gene>
<dbReference type="Proteomes" id="UP001196413">
    <property type="component" value="Unassembled WGS sequence"/>
</dbReference>
<name>A0AAD5MHY3_PARTN</name>
<keyword evidence="2" id="KW-1185">Reference proteome</keyword>
<protein>
    <recommendedName>
        <fullName evidence="3">F-box domain-containing protein</fullName>
    </recommendedName>
</protein>
<comment type="caution">
    <text evidence="1">The sequence shown here is derived from an EMBL/GenBank/DDBJ whole genome shotgun (WGS) entry which is preliminary data.</text>
</comment>
<reference evidence="1" key="1">
    <citation type="submission" date="2021-06" db="EMBL/GenBank/DDBJ databases">
        <title>Parelaphostrongylus tenuis whole genome reference sequence.</title>
        <authorList>
            <person name="Garwood T.J."/>
            <person name="Larsen P.A."/>
            <person name="Fountain-Jones N.M."/>
            <person name="Garbe J.R."/>
            <person name="Macchietto M.G."/>
            <person name="Kania S.A."/>
            <person name="Gerhold R.W."/>
            <person name="Richards J.E."/>
            <person name="Wolf T.M."/>
        </authorList>
    </citation>
    <scope>NUCLEOTIDE SEQUENCE</scope>
    <source>
        <strain evidence="1">MNPRO001-30</strain>
        <tissue evidence="1">Meninges</tissue>
    </source>
</reference>